<dbReference type="InterPro" id="IPR009003">
    <property type="entry name" value="Peptidase_S1_PA"/>
</dbReference>
<dbReference type="Proteomes" id="UP000069940">
    <property type="component" value="Unassembled WGS sequence"/>
</dbReference>
<protein>
    <recommendedName>
        <fullName evidence="3">Peptidase S1 domain-containing protein</fullName>
    </recommendedName>
</protein>
<proteinExistence type="inferred from homology"/>
<evidence type="ECO:0000256" key="2">
    <source>
        <dbReference type="SAM" id="SignalP"/>
    </source>
</evidence>
<dbReference type="CDD" id="cd00190">
    <property type="entry name" value="Tryp_SPc"/>
    <property type="match status" value="1"/>
</dbReference>
<dbReference type="PANTHER" id="PTHR24258">
    <property type="entry name" value="SERINE PROTEASE-RELATED"/>
    <property type="match status" value="1"/>
</dbReference>
<evidence type="ECO:0000256" key="1">
    <source>
        <dbReference type="ARBA" id="ARBA00024195"/>
    </source>
</evidence>
<name>A0ABM1ZBU8_AEDAL</name>
<dbReference type="InterPro" id="IPR043504">
    <property type="entry name" value="Peptidase_S1_PA_chymotrypsin"/>
</dbReference>
<dbReference type="PANTHER" id="PTHR24258:SF136">
    <property type="entry name" value="GH06673P-RELATED"/>
    <property type="match status" value="1"/>
</dbReference>
<dbReference type="InterPro" id="IPR018114">
    <property type="entry name" value="TRYPSIN_HIS"/>
</dbReference>
<dbReference type="SMART" id="SM00020">
    <property type="entry name" value="Tryp_SPc"/>
    <property type="match status" value="1"/>
</dbReference>
<sequence>MQFIGALLVSLAVVTAAVEIDRTKARPIEEFDHYWAHLPTELQALHDSRPSGRITNGREAIPGQFPYHGVLNMEFDLGIGVCGSSILSRNYILTAAHCVDGAHGGWVIVGAHDRLIAEPTQQTISFEVEGVSIHPGYTLDRIRNDIATVRLTSSMEFNDRVQPIRLPSRTDGRTFSGMLGTISGHGRTSDASPDLSPVLRYAINPILTNANCLEQWGNAVQYIEPQNICLSGYAGRSACNSDSGGPLTVQDNEESLQVGVLSFGPLAGCESGIPTVYARVTYYLDWILANSDIEDAAVLKLTIEKDN</sequence>
<comment type="similarity">
    <text evidence="1">Belongs to the peptidase S1 family. CLIP subfamily.</text>
</comment>
<feature type="domain" description="Peptidase S1" evidence="3">
    <location>
        <begin position="54"/>
        <end position="292"/>
    </location>
</feature>
<keyword evidence="5" id="KW-1185">Reference proteome</keyword>
<dbReference type="SUPFAM" id="SSF50494">
    <property type="entry name" value="Trypsin-like serine proteases"/>
    <property type="match status" value="1"/>
</dbReference>
<dbReference type="RefSeq" id="XP_019538792.2">
    <property type="nucleotide sequence ID" value="XM_019683247.3"/>
</dbReference>
<dbReference type="InterPro" id="IPR001254">
    <property type="entry name" value="Trypsin_dom"/>
</dbReference>
<dbReference type="PROSITE" id="PS00134">
    <property type="entry name" value="TRYPSIN_HIS"/>
    <property type="match status" value="1"/>
</dbReference>
<organism evidence="4 5">
    <name type="scientific">Aedes albopictus</name>
    <name type="common">Asian tiger mosquito</name>
    <name type="synonym">Stegomyia albopicta</name>
    <dbReference type="NCBI Taxonomy" id="7160"/>
    <lineage>
        <taxon>Eukaryota</taxon>
        <taxon>Metazoa</taxon>
        <taxon>Ecdysozoa</taxon>
        <taxon>Arthropoda</taxon>
        <taxon>Hexapoda</taxon>
        <taxon>Insecta</taxon>
        <taxon>Pterygota</taxon>
        <taxon>Neoptera</taxon>
        <taxon>Endopterygota</taxon>
        <taxon>Diptera</taxon>
        <taxon>Nematocera</taxon>
        <taxon>Culicoidea</taxon>
        <taxon>Culicidae</taxon>
        <taxon>Culicinae</taxon>
        <taxon>Aedini</taxon>
        <taxon>Aedes</taxon>
        <taxon>Stegomyia</taxon>
    </lineage>
</organism>
<reference evidence="5" key="1">
    <citation type="journal article" date="2015" name="Proc. Natl. Acad. Sci. U.S.A.">
        <title>Genome sequence of the Asian Tiger mosquito, Aedes albopictus, reveals insights into its biology, genetics, and evolution.</title>
        <authorList>
            <person name="Chen X.G."/>
            <person name="Jiang X."/>
            <person name="Gu J."/>
            <person name="Xu M."/>
            <person name="Wu Y."/>
            <person name="Deng Y."/>
            <person name="Zhang C."/>
            <person name="Bonizzoni M."/>
            <person name="Dermauw W."/>
            <person name="Vontas J."/>
            <person name="Armbruster P."/>
            <person name="Huang X."/>
            <person name="Yang Y."/>
            <person name="Zhang H."/>
            <person name="He W."/>
            <person name="Peng H."/>
            <person name="Liu Y."/>
            <person name="Wu K."/>
            <person name="Chen J."/>
            <person name="Lirakis M."/>
            <person name="Topalis P."/>
            <person name="Van Leeuwen T."/>
            <person name="Hall A.B."/>
            <person name="Jiang X."/>
            <person name="Thorpe C."/>
            <person name="Mueller R.L."/>
            <person name="Sun C."/>
            <person name="Waterhouse R.M."/>
            <person name="Yan G."/>
            <person name="Tu Z.J."/>
            <person name="Fang X."/>
            <person name="James A.A."/>
        </authorList>
    </citation>
    <scope>NUCLEOTIDE SEQUENCE [LARGE SCALE GENOMIC DNA]</scope>
    <source>
        <strain evidence="5">Foshan</strain>
    </source>
</reference>
<feature type="chain" id="PRO_5046844121" description="Peptidase S1 domain-containing protein" evidence="2">
    <location>
        <begin position="18"/>
        <end position="307"/>
    </location>
</feature>
<reference evidence="4" key="2">
    <citation type="submission" date="2025-05" db="UniProtKB">
        <authorList>
            <consortium name="EnsemblMetazoa"/>
        </authorList>
    </citation>
    <scope>IDENTIFICATION</scope>
    <source>
        <strain evidence="4">Foshan</strain>
    </source>
</reference>
<feature type="signal peptide" evidence="2">
    <location>
        <begin position="1"/>
        <end position="17"/>
    </location>
</feature>
<evidence type="ECO:0000313" key="4">
    <source>
        <dbReference type="EnsemblMetazoa" id="AALFPA23_017000.P24818"/>
    </source>
</evidence>
<evidence type="ECO:0000259" key="3">
    <source>
        <dbReference type="PROSITE" id="PS50240"/>
    </source>
</evidence>
<dbReference type="InterPro" id="IPR001314">
    <property type="entry name" value="Peptidase_S1A"/>
</dbReference>
<dbReference type="GeneID" id="109409744"/>
<dbReference type="PRINTS" id="PR00722">
    <property type="entry name" value="CHYMOTRYPSIN"/>
</dbReference>
<dbReference type="Pfam" id="PF00089">
    <property type="entry name" value="Trypsin"/>
    <property type="match status" value="1"/>
</dbReference>
<dbReference type="Gene3D" id="2.40.10.10">
    <property type="entry name" value="Trypsin-like serine proteases"/>
    <property type="match status" value="1"/>
</dbReference>
<accession>A0ABM1ZBU8</accession>
<dbReference type="EnsemblMetazoa" id="AALFPA23_017000.R24818">
    <property type="protein sequence ID" value="AALFPA23_017000.P24818"/>
    <property type="gene ID" value="AALFPA23_017000"/>
</dbReference>
<keyword evidence="2" id="KW-0732">Signal</keyword>
<evidence type="ECO:0000313" key="5">
    <source>
        <dbReference type="Proteomes" id="UP000069940"/>
    </source>
</evidence>
<dbReference type="PROSITE" id="PS50240">
    <property type="entry name" value="TRYPSIN_DOM"/>
    <property type="match status" value="1"/>
</dbReference>